<comment type="caution">
    <text evidence="3">The sequence shown here is derived from an EMBL/GenBank/DDBJ whole genome shotgun (WGS) entry which is preliminary data.</text>
</comment>
<evidence type="ECO:0000313" key="3">
    <source>
        <dbReference type="EMBL" id="MEF2254220.1"/>
    </source>
</evidence>
<feature type="domain" description="Purine catabolism PurC-like" evidence="1">
    <location>
        <begin position="6"/>
        <end position="108"/>
    </location>
</feature>
<gene>
    <name evidence="3" type="ORF">V2V91_03575</name>
</gene>
<proteinExistence type="predicted"/>
<dbReference type="PANTHER" id="PTHR33744:SF1">
    <property type="entry name" value="DNA-BINDING TRANSCRIPTIONAL ACTIVATOR ADER"/>
    <property type="match status" value="1"/>
</dbReference>
<evidence type="ECO:0000259" key="2">
    <source>
        <dbReference type="Pfam" id="PF13556"/>
    </source>
</evidence>
<dbReference type="InterPro" id="IPR025736">
    <property type="entry name" value="PucR_C-HTH_dom"/>
</dbReference>
<reference evidence="3 4" key="1">
    <citation type="submission" date="2024-01" db="EMBL/GenBank/DDBJ databases">
        <title>the genome sequence of strain Microbacterium schleiferi NBRC 15075.</title>
        <authorList>
            <person name="Ding Y."/>
            <person name="Zhang G."/>
        </authorList>
    </citation>
    <scope>NUCLEOTIDE SEQUENCE [LARGE SCALE GENOMIC DNA]</scope>
    <source>
        <strain evidence="3 4">NBRC 15075</strain>
    </source>
</reference>
<sequence>MGELDADHLDRTISWVHNSDLPDPTPWLEAGQLLLTDGGQFAGQTPTSPEAYCLRLRQRGVAGLGFATDVIHPEVPTELIDACRRLEIPLIEVPGTTPFIGIIRHVADAEAADRSARLSWTLESQRALARAAVRQDGLRAILRTLSSRLGTWVALFDAAGRPLSLPGIAEVPASVEPAVVERARMLLRKSTPASIRVAEPHAATLQTIGQSGRLGGVLAVGADTPLDSAHSDLVESVIALASISLEQQRAVSDARLRVRTGVIELLLAGRAEEASRSATALWGRMPTPPLLAGQVVGFTGSQSLLDELELSATAEPGILFFAEREEDLLILVAREGLAGVAELLQKHDAAAGFAELHRWEDLSRALAEAAHAAGQSSEPGVIEFSAIADRGVIGMLRNNGGPLVARRMLAPLDQLAPAHRERLLAAATAWFAANTAWDPAARTLDIHRHTLRARIDELGELLGLDLSTFDGRAQLWAAMELSSAGD</sequence>
<dbReference type="PANTHER" id="PTHR33744">
    <property type="entry name" value="CARBOHYDRATE DIACID REGULATOR"/>
    <property type="match status" value="1"/>
</dbReference>
<dbReference type="Gene3D" id="1.10.10.2840">
    <property type="entry name" value="PucR C-terminal helix-turn-helix domain"/>
    <property type="match status" value="1"/>
</dbReference>
<keyword evidence="4" id="KW-1185">Reference proteome</keyword>
<dbReference type="InterPro" id="IPR042070">
    <property type="entry name" value="PucR_C-HTH_sf"/>
</dbReference>
<dbReference type="EMBL" id="JAZHOV010000002">
    <property type="protein sequence ID" value="MEF2254220.1"/>
    <property type="molecule type" value="Genomic_DNA"/>
</dbReference>
<dbReference type="Pfam" id="PF07905">
    <property type="entry name" value="PucR"/>
    <property type="match status" value="1"/>
</dbReference>
<organism evidence="3 4">
    <name type="scientific">Microbacterium schleiferi</name>
    <dbReference type="NCBI Taxonomy" id="69362"/>
    <lineage>
        <taxon>Bacteria</taxon>
        <taxon>Bacillati</taxon>
        <taxon>Actinomycetota</taxon>
        <taxon>Actinomycetes</taxon>
        <taxon>Micrococcales</taxon>
        <taxon>Microbacteriaceae</taxon>
        <taxon>Microbacterium</taxon>
    </lineage>
</organism>
<evidence type="ECO:0000313" key="4">
    <source>
        <dbReference type="Proteomes" id="UP001351900"/>
    </source>
</evidence>
<evidence type="ECO:0000259" key="1">
    <source>
        <dbReference type="Pfam" id="PF07905"/>
    </source>
</evidence>
<dbReference type="RefSeq" id="WP_331790812.1">
    <property type="nucleotide sequence ID" value="NZ_BAAAUO010000005.1"/>
</dbReference>
<accession>A0ABU7V3G5</accession>
<dbReference type="InterPro" id="IPR051448">
    <property type="entry name" value="CdaR-like_regulators"/>
</dbReference>
<dbReference type="InterPro" id="IPR012914">
    <property type="entry name" value="PucR_dom"/>
</dbReference>
<name>A0ABU7V3G5_9MICO</name>
<protein>
    <submittedName>
        <fullName evidence="3">PucR family transcriptional regulator ligand-binding domain-containing protein</fullName>
    </submittedName>
</protein>
<dbReference type="Pfam" id="PF13556">
    <property type="entry name" value="HTH_30"/>
    <property type="match status" value="1"/>
</dbReference>
<dbReference type="Proteomes" id="UP001351900">
    <property type="component" value="Unassembled WGS sequence"/>
</dbReference>
<feature type="domain" description="PucR C-terminal helix-turn-helix" evidence="2">
    <location>
        <begin position="423"/>
        <end position="480"/>
    </location>
</feature>